<feature type="non-terminal residue" evidence="1">
    <location>
        <position position="1"/>
    </location>
</feature>
<organism evidence="1 2">
    <name type="scientific">Candidatus Dojkabacteria bacterium</name>
    <dbReference type="NCBI Taxonomy" id="2099670"/>
    <lineage>
        <taxon>Bacteria</taxon>
        <taxon>Candidatus Dojkabacteria</taxon>
    </lineage>
</organism>
<sequence>GADTCKAYSQSDAYQACGTDRIDFDSNGKTKSLFISCTEIEDGGVEGCDQLVTKDLKIISL</sequence>
<dbReference type="EMBL" id="JAGQLK010000105">
    <property type="protein sequence ID" value="MCA9383650.1"/>
    <property type="molecule type" value="Genomic_DNA"/>
</dbReference>
<reference evidence="1" key="1">
    <citation type="submission" date="2020-04" db="EMBL/GenBank/DDBJ databases">
        <authorList>
            <person name="Zhang T."/>
        </authorList>
    </citation>
    <scope>NUCLEOTIDE SEQUENCE</scope>
    <source>
        <strain evidence="1">HKST-UBA14</strain>
    </source>
</reference>
<reference evidence="1" key="2">
    <citation type="journal article" date="2021" name="Microbiome">
        <title>Successional dynamics and alternative stable states in a saline activated sludge microbial community over 9 years.</title>
        <authorList>
            <person name="Wang Y."/>
            <person name="Ye J."/>
            <person name="Ju F."/>
            <person name="Liu L."/>
            <person name="Boyd J.A."/>
            <person name="Deng Y."/>
            <person name="Parks D.H."/>
            <person name="Jiang X."/>
            <person name="Yin X."/>
            <person name="Woodcroft B.J."/>
            <person name="Tyson G.W."/>
            <person name="Hugenholtz P."/>
            <person name="Polz M.F."/>
            <person name="Zhang T."/>
        </authorList>
    </citation>
    <scope>NUCLEOTIDE SEQUENCE</scope>
    <source>
        <strain evidence="1">HKST-UBA14</strain>
    </source>
</reference>
<evidence type="ECO:0000313" key="2">
    <source>
        <dbReference type="Proteomes" id="UP000783287"/>
    </source>
</evidence>
<evidence type="ECO:0000313" key="1">
    <source>
        <dbReference type="EMBL" id="MCA9383650.1"/>
    </source>
</evidence>
<gene>
    <name evidence="1" type="ORF">KC909_04745</name>
</gene>
<accession>A0A955L5X8</accession>
<comment type="caution">
    <text evidence="1">The sequence shown here is derived from an EMBL/GenBank/DDBJ whole genome shotgun (WGS) entry which is preliminary data.</text>
</comment>
<protein>
    <submittedName>
        <fullName evidence="1">Uncharacterized protein</fullName>
    </submittedName>
</protein>
<name>A0A955L5X8_9BACT</name>
<proteinExistence type="predicted"/>
<dbReference type="Proteomes" id="UP000783287">
    <property type="component" value="Unassembled WGS sequence"/>
</dbReference>
<dbReference type="AlphaFoldDB" id="A0A955L5X8"/>